<gene>
    <name evidence="1" type="ORF">HanXRQr2_Chr07g0283841</name>
</gene>
<dbReference type="EMBL" id="MNCJ02000322">
    <property type="protein sequence ID" value="KAF5797707.1"/>
    <property type="molecule type" value="Genomic_DNA"/>
</dbReference>
<evidence type="ECO:0000313" key="1">
    <source>
        <dbReference type="EMBL" id="KAF5797707.1"/>
    </source>
</evidence>
<evidence type="ECO:0000313" key="2">
    <source>
        <dbReference type="Proteomes" id="UP000215914"/>
    </source>
</evidence>
<sequence>MAKVLGVEWAKWVPPLLKPAPPHTPFFFFFLNPSHLVPTSSPAKNTTHGCQLICTYTTNTCFGF</sequence>
<comment type="caution">
    <text evidence="1">The sequence shown here is derived from an EMBL/GenBank/DDBJ whole genome shotgun (WGS) entry which is preliminary data.</text>
</comment>
<organism evidence="1 2">
    <name type="scientific">Helianthus annuus</name>
    <name type="common">Common sunflower</name>
    <dbReference type="NCBI Taxonomy" id="4232"/>
    <lineage>
        <taxon>Eukaryota</taxon>
        <taxon>Viridiplantae</taxon>
        <taxon>Streptophyta</taxon>
        <taxon>Embryophyta</taxon>
        <taxon>Tracheophyta</taxon>
        <taxon>Spermatophyta</taxon>
        <taxon>Magnoliopsida</taxon>
        <taxon>eudicotyledons</taxon>
        <taxon>Gunneridae</taxon>
        <taxon>Pentapetalae</taxon>
        <taxon>asterids</taxon>
        <taxon>campanulids</taxon>
        <taxon>Asterales</taxon>
        <taxon>Asteraceae</taxon>
        <taxon>Asteroideae</taxon>
        <taxon>Heliantheae alliance</taxon>
        <taxon>Heliantheae</taxon>
        <taxon>Helianthus</taxon>
    </lineage>
</organism>
<dbReference type="AlphaFoldDB" id="A0A9K3NEL8"/>
<dbReference type="Gramene" id="mRNA:HanXRQr2_Chr07g0283841">
    <property type="protein sequence ID" value="CDS:HanXRQr2_Chr07g0283841.1"/>
    <property type="gene ID" value="HanXRQr2_Chr07g0283841"/>
</dbReference>
<proteinExistence type="predicted"/>
<accession>A0A9K3NEL8</accession>
<protein>
    <submittedName>
        <fullName evidence="1">Uncharacterized protein</fullName>
    </submittedName>
</protein>
<reference evidence="1" key="1">
    <citation type="journal article" date="2017" name="Nature">
        <title>The sunflower genome provides insights into oil metabolism, flowering and Asterid evolution.</title>
        <authorList>
            <person name="Badouin H."/>
            <person name="Gouzy J."/>
            <person name="Grassa C.J."/>
            <person name="Murat F."/>
            <person name="Staton S.E."/>
            <person name="Cottret L."/>
            <person name="Lelandais-Briere C."/>
            <person name="Owens G.L."/>
            <person name="Carrere S."/>
            <person name="Mayjonade B."/>
            <person name="Legrand L."/>
            <person name="Gill N."/>
            <person name="Kane N.C."/>
            <person name="Bowers J.E."/>
            <person name="Hubner S."/>
            <person name="Bellec A."/>
            <person name="Berard A."/>
            <person name="Berges H."/>
            <person name="Blanchet N."/>
            <person name="Boniface M.C."/>
            <person name="Brunel D."/>
            <person name="Catrice O."/>
            <person name="Chaidir N."/>
            <person name="Claudel C."/>
            <person name="Donnadieu C."/>
            <person name="Faraut T."/>
            <person name="Fievet G."/>
            <person name="Helmstetter N."/>
            <person name="King M."/>
            <person name="Knapp S.J."/>
            <person name="Lai Z."/>
            <person name="Le Paslier M.C."/>
            <person name="Lippi Y."/>
            <person name="Lorenzon L."/>
            <person name="Mandel J.R."/>
            <person name="Marage G."/>
            <person name="Marchand G."/>
            <person name="Marquand E."/>
            <person name="Bret-Mestries E."/>
            <person name="Morien E."/>
            <person name="Nambeesan S."/>
            <person name="Nguyen T."/>
            <person name="Pegot-Espagnet P."/>
            <person name="Pouilly N."/>
            <person name="Raftis F."/>
            <person name="Sallet E."/>
            <person name="Schiex T."/>
            <person name="Thomas J."/>
            <person name="Vandecasteele C."/>
            <person name="Vares D."/>
            <person name="Vear F."/>
            <person name="Vautrin S."/>
            <person name="Crespi M."/>
            <person name="Mangin B."/>
            <person name="Burke J.M."/>
            <person name="Salse J."/>
            <person name="Munos S."/>
            <person name="Vincourt P."/>
            <person name="Rieseberg L.H."/>
            <person name="Langlade N.B."/>
        </authorList>
    </citation>
    <scope>NUCLEOTIDE SEQUENCE</scope>
    <source>
        <tissue evidence="1">Leaves</tissue>
    </source>
</reference>
<reference evidence="1" key="2">
    <citation type="submission" date="2020-06" db="EMBL/GenBank/DDBJ databases">
        <title>Helianthus annuus Genome sequencing and assembly Release 2.</title>
        <authorList>
            <person name="Gouzy J."/>
            <person name="Langlade N."/>
            <person name="Munos S."/>
        </authorList>
    </citation>
    <scope>NUCLEOTIDE SEQUENCE</scope>
    <source>
        <tissue evidence="1">Leaves</tissue>
    </source>
</reference>
<name>A0A9K3NEL8_HELAN</name>
<keyword evidence="2" id="KW-1185">Reference proteome</keyword>
<dbReference type="Proteomes" id="UP000215914">
    <property type="component" value="Unassembled WGS sequence"/>
</dbReference>